<feature type="compositionally biased region" description="Polar residues" evidence="1">
    <location>
        <begin position="1102"/>
        <end position="1115"/>
    </location>
</feature>
<feature type="compositionally biased region" description="Pro residues" evidence="1">
    <location>
        <begin position="35"/>
        <end position="44"/>
    </location>
</feature>
<dbReference type="PANTHER" id="PTHR34536:SF4">
    <property type="entry name" value="BTZ DOMAIN-CONTAINING PROTEIN"/>
    <property type="match status" value="1"/>
</dbReference>
<feature type="region of interest" description="Disordered" evidence="1">
    <location>
        <begin position="1195"/>
        <end position="1264"/>
    </location>
</feature>
<accession>A0AA88AFY4</accession>
<dbReference type="PANTHER" id="PTHR34536">
    <property type="entry name" value="DENTIN SIALOPHOSPHOPROTEIN-LIKE PROTEIN"/>
    <property type="match status" value="1"/>
</dbReference>
<name>A0AA88AFY4_FICCA</name>
<dbReference type="EMBL" id="BTGU01000036">
    <property type="protein sequence ID" value="GMN51225.1"/>
    <property type="molecule type" value="Genomic_DNA"/>
</dbReference>
<dbReference type="Proteomes" id="UP001187192">
    <property type="component" value="Unassembled WGS sequence"/>
</dbReference>
<feature type="region of interest" description="Disordered" evidence="1">
    <location>
        <begin position="29"/>
        <end position="100"/>
    </location>
</feature>
<feature type="compositionally biased region" description="Polar residues" evidence="1">
    <location>
        <begin position="440"/>
        <end position="462"/>
    </location>
</feature>
<sequence>MPVSENEEVGVKPIIRQFSDYPAGIPIKKRRFPMIRPPSPPAEEPSPVESNSLLKDQSSPSQGSTLSYSSVGTSSSSLCDAIKNSEPEERRESSCAASDVVRGNNHVDKVKVEEPSLTVHPGSLENVNSGKEKLPMAKIPINQTIAGKSELNLVPTESLGLLGMSMHAKKIAQVKVEAEASSSRENTKPLLSLKEPFFPVLSSQNRSDENQGILEPVSLNLSLSKDSSSSSISQCKSDSVGKLNVENSHLHANRANWDLNTPMDAWEDSSDVALGQTSVDGMDAAGQTKDIKPSVGVSIALEKCTNIERELTNFSMLSRLSSDQFKPDDSLYLGLSPCLRHSINEPSTPTHKFDSAKLISNTSLPRVVVPSSSLHKVNITAVKSEPVEEPTKLDTGGAKPSSVAVSDGVPVKNEFDSRSVKSEPAFEGNKETITSKERTSQQLNEKTVQGPDKQSSATTMSKTAEIACPTGSSSLSAEYKLSSAAVAPKPAETACPLGNSSFPTEFNHSSAASTCKTADIACPIVKSFSSIELARNEDLMNSGQLNRSEVHPEACESSRQVAPDMGATLTSAGSEVDMGRAENINTDNAGVCKSKPMNDIPPSSRGNGEGAASDEEKVNFSADMEASDSFDYESDGNQAIDMSIDMEIDSEDDYEDGEVREKLERNAVKEPAPEKAQLEHTNNSGVSNEETLIVEPINNADPNSSQVDVKDAISETAETNKVGGEEAFNADRSDTYENGFDKTANLQESSTVQNPIGGALMNEMNEAMPRRTLDQSGKRGAQECQETDAIQATNGDEETVHTIAQGTTMSIYNDDLILNNDTTLAKFANGDDAAKDIDSGSQRSRIINLPRSSGSSSPGRTRTISGSDRQWSRVGRERPYYVGLEGDKIYSRGREEFYFDGAQRFSRERHYDQTARNSRMNFQRGRGRITSRPDTLRGGRESDREFASEFYNSPTEFRVPRHKFASSVSDADFEYNTYNVSQDLAFVGSGRGGGRKPLNDGGPFVRRIPSRRRSPGAARGSHMVRRISRNISPTRCVGEDGPEFVRLRRNEKFVRFPDDNMDSMFPRPQPPYEGVDGHFAQGNRNFPSVQRRGMQRIRSKSPLGSRTRSPGSWTSPRRRSPEGFAGHPDLTHQRSPQFYRMDRMRSPDRRFTGEVVRRPDMREMDSGRDHGHPPGSVMPNRSPSDRIVLRDRRFGGLDPQERPEGDNFFGGPMHPGRLHELGGDVNGDERRFGERRGPVRPYRTNFNSVEGENSHLNPEEGSRPLRFCPDDNAEFQERDFHRRIKNRPGNAPRRIRNIDEQEANFRHGGQLYITGGVGYVNSSVEILLEFLTECSAVGFLLGGQIADSLRWCLVDLERDLKLVSASAATVAWIQFVGA</sequence>
<organism evidence="2 3">
    <name type="scientific">Ficus carica</name>
    <name type="common">Common fig</name>
    <dbReference type="NCBI Taxonomy" id="3494"/>
    <lineage>
        <taxon>Eukaryota</taxon>
        <taxon>Viridiplantae</taxon>
        <taxon>Streptophyta</taxon>
        <taxon>Embryophyta</taxon>
        <taxon>Tracheophyta</taxon>
        <taxon>Spermatophyta</taxon>
        <taxon>Magnoliopsida</taxon>
        <taxon>eudicotyledons</taxon>
        <taxon>Gunneridae</taxon>
        <taxon>Pentapetalae</taxon>
        <taxon>rosids</taxon>
        <taxon>fabids</taxon>
        <taxon>Rosales</taxon>
        <taxon>Moraceae</taxon>
        <taxon>Ficeae</taxon>
        <taxon>Ficus</taxon>
    </lineage>
</organism>
<protein>
    <submittedName>
        <fullName evidence="2">Uncharacterized protein</fullName>
    </submittedName>
</protein>
<feature type="compositionally biased region" description="Basic and acidic residues" evidence="1">
    <location>
        <begin position="1195"/>
        <end position="1205"/>
    </location>
</feature>
<feature type="compositionally biased region" description="Basic and acidic residues" evidence="1">
    <location>
        <begin position="1217"/>
        <end position="1237"/>
    </location>
</feature>
<feature type="region of interest" description="Disordered" evidence="1">
    <location>
        <begin position="1059"/>
        <end position="1141"/>
    </location>
</feature>
<proteinExistence type="predicted"/>
<feature type="compositionally biased region" description="Basic and acidic residues" evidence="1">
    <location>
        <begin position="428"/>
        <end position="439"/>
    </location>
</feature>
<feature type="compositionally biased region" description="Low complexity" evidence="1">
    <location>
        <begin position="850"/>
        <end position="867"/>
    </location>
</feature>
<reference evidence="2" key="1">
    <citation type="submission" date="2023-07" db="EMBL/GenBank/DDBJ databases">
        <title>draft genome sequence of fig (Ficus carica).</title>
        <authorList>
            <person name="Takahashi T."/>
            <person name="Nishimura K."/>
        </authorList>
    </citation>
    <scope>NUCLEOTIDE SEQUENCE</scope>
</reference>
<feature type="compositionally biased region" description="Basic and acidic residues" evidence="1">
    <location>
        <begin position="1157"/>
        <end position="1172"/>
    </location>
</feature>
<feature type="region of interest" description="Disordered" evidence="1">
    <location>
        <begin position="991"/>
        <end position="1022"/>
    </location>
</feature>
<feature type="compositionally biased region" description="Polar residues" evidence="1">
    <location>
        <begin position="51"/>
        <end position="62"/>
    </location>
</feature>
<feature type="compositionally biased region" description="Low complexity" evidence="1">
    <location>
        <begin position="63"/>
        <end position="78"/>
    </location>
</feature>
<feature type="region of interest" description="Disordered" evidence="1">
    <location>
        <begin position="665"/>
        <end position="684"/>
    </location>
</feature>
<gene>
    <name evidence="2" type="ORF">TIFTF001_020363</name>
</gene>
<evidence type="ECO:0000313" key="3">
    <source>
        <dbReference type="Proteomes" id="UP001187192"/>
    </source>
</evidence>
<evidence type="ECO:0000313" key="2">
    <source>
        <dbReference type="EMBL" id="GMN51225.1"/>
    </source>
</evidence>
<keyword evidence="3" id="KW-1185">Reference proteome</keyword>
<feature type="compositionally biased region" description="Basic and acidic residues" evidence="1">
    <location>
        <begin position="83"/>
        <end position="93"/>
    </location>
</feature>
<comment type="caution">
    <text evidence="2">The sequence shown here is derived from an EMBL/GenBank/DDBJ whole genome shotgun (WGS) entry which is preliminary data.</text>
</comment>
<feature type="region of interest" description="Disordered" evidence="1">
    <location>
        <begin position="1157"/>
        <end position="1183"/>
    </location>
</feature>
<feature type="region of interest" description="Disordered" evidence="1">
    <location>
        <begin position="585"/>
        <end position="616"/>
    </location>
</feature>
<evidence type="ECO:0000256" key="1">
    <source>
        <dbReference type="SAM" id="MobiDB-lite"/>
    </source>
</evidence>
<feature type="compositionally biased region" description="Basic and acidic residues" evidence="1">
    <location>
        <begin position="665"/>
        <end position="678"/>
    </location>
</feature>
<feature type="region of interest" description="Disordered" evidence="1">
    <location>
        <begin position="387"/>
        <end position="463"/>
    </location>
</feature>
<feature type="compositionally biased region" description="Polar residues" evidence="1">
    <location>
        <begin position="1244"/>
        <end position="1256"/>
    </location>
</feature>
<feature type="region of interest" description="Disordered" evidence="1">
    <location>
        <begin position="847"/>
        <end position="871"/>
    </location>
</feature>